<protein>
    <submittedName>
        <fullName evidence="2">RRM domain-containing protein</fullName>
    </submittedName>
</protein>
<name>A0A1I8AE04_9BILA</name>
<dbReference type="Proteomes" id="UP000095287">
    <property type="component" value="Unplaced"/>
</dbReference>
<dbReference type="WBParaSite" id="L893_g496.t1">
    <property type="protein sequence ID" value="L893_g496.t1"/>
    <property type="gene ID" value="L893_g496"/>
</dbReference>
<evidence type="ECO:0000313" key="2">
    <source>
        <dbReference type="WBParaSite" id="L893_g496.t1"/>
    </source>
</evidence>
<reference evidence="2" key="1">
    <citation type="submission" date="2016-11" db="UniProtKB">
        <authorList>
            <consortium name="WormBaseParasite"/>
        </authorList>
    </citation>
    <scope>IDENTIFICATION</scope>
</reference>
<evidence type="ECO:0000313" key="1">
    <source>
        <dbReference type="Proteomes" id="UP000095287"/>
    </source>
</evidence>
<accession>A0A1I8AE04</accession>
<sequence length="190" mass="21438">MSALELNNEILENVVAMELLATTRPLSNVIMIHLAELRRQILLQQEILSSKNEPAAAPAGNELIVMGLSESEDDEEFVRDLLEKADKPAFLPCTVTRLEKPNTVKTPAHLLLALESEDEAHDILRNLQNNGVIDSLGKGISISRNLNREEQEKQKEAHRKVKDLNKGLECQRYYYDRITFEVVDIGAKPQ</sequence>
<proteinExistence type="predicted"/>
<keyword evidence="1" id="KW-1185">Reference proteome</keyword>
<organism evidence="1 2">
    <name type="scientific">Steinernema glaseri</name>
    <dbReference type="NCBI Taxonomy" id="37863"/>
    <lineage>
        <taxon>Eukaryota</taxon>
        <taxon>Metazoa</taxon>
        <taxon>Ecdysozoa</taxon>
        <taxon>Nematoda</taxon>
        <taxon>Chromadorea</taxon>
        <taxon>Rhabditida</taxon>
        <taxon>Tylenchina</taxon>
        <taxon>Panagrolaimomorpha</taxon>
        <taxon>Strongyloidoidea</taxon>
        <taxon>Steinernematidae</taxon>
        <taxon>Steinernema</taxon>
    </lineage>
</organism>
<dbReference type="AlphaFoldDB" id="A0A1I8AE04"/>